<dbReference type="Proteomes" id="UP000005341">
    <property type="component" value="Unassembled WGS sequence"/>
</dbReference>
<reference evidence="2 3" key="1">
    <citation type="journal article" date="2010" name="J. Bacteriol.">
        <title>Comparative genomic characterization of Actinobacillus pleuropneumoniae.</title>
        <authorList>
            <person name="Xu Z."/>
            <person name="Chen X."/>
            <person name="Li L."/>
            <person name="Li T."/>
            <person name="Wang S."/>
            <person name="Chen H."/>
            <person name="Zhou R."/>
        </authorList>
    </citation>
    <scope>NUCLEOTIDE SEQUENCE [LARGE SCALE GENOMIC DNA]</scope>
    <source>
        <strain evidence="2 3">Femo</strain>
    </source>
</reference>
<evidence type="ECO:0000313" key="3">
    <source>
        <dbReference type="Proteomes" id="UP000005341"/>
    </source>
</evidence>
<keyword evidence="1" id="KW-1133">Transmembrane helix</keyword>
<keyword evidence="1" id="KW-0472">Membrane</keyword>
<name>A0A828PT95_ACTPL</name>
<proteinExistence type="predicted"/>
<keyword evidence="1" id="KW-0812">Transmembrane</keyword>
<comment type="caution">
    <text evidence="2">The sequence shown here is derived from an EMBL/GenBank/DDBJ whole genome shotgun (WGS) entry which is preliminary data.</text>
</comment>
<sequence>MWWIRLRRILPINFANFVQNQTACFNEAVILFLFFANLLQIYDKPLQ</sequence>
<dbReference type="EMBL" id="ADOG01000027">
    <property type="protein sequence ID" value="EFM91430.1"/>
    <property type="molecule type" value="Genomic_DNA"/>
</dbReference>
<feature type="transmembrane region" description="Helical" evidence="1">
    <location>
        <begin position="21"/>
        <end position="42"/>
    </location>
</feature>
<accession>A0A828PT95</accession>
<protein>
    <submittedName>
        <fullName evidence="2">Uncharacterized protein</fullName>
    </submittedName>
</protein>
<dbReference type="AlphaFoldDB" id="A0A828PT95"/>
<organism evidence="2 3">
    <name type="scientific">Actinobacillus pleuropneumoniae serovar 6 str. Femo</name>
    <dbReference type="NCBI Taxonomy" id="754256"/>
    <lineage>
        <taxon>Bacteria</taxon>
        <taxon>Pseudomonadati</taxon>
        <taxon>Pseudomonadota</taxon>
        <taxon>Gammaproteobacteria</taxon>
        <taxon>Pasteurellales</taxon>
        <taxon>Pasteurellaceae</taxon>
        <taxon>Actinobacillus</taxon>
    </lineage>
</organism>
<evidence type="ECO:0000313" key="2">
    <source>
        <dbReference type="EMBL" id="EFM91430.1"/>
    </source>
</evidence>
<evidence type="ECO:0000256" key="1">
    <source>
        <dbReference type="SAM" id="Phobius"/>
    </source>
</evidence>
<gene>
    <name evidence="2" type="ORF">appser6_16080</name>
</gene>